<dbReference type="GO" id="GO:0001682">
    <property type="term" value="P:tRNA 5'-leader removal"/>
    <property type="evidence" value="ECO:0007669"/>
    <property type="project" value="UniProtKB-UniRule"/>
</dbReference>
<evidence type="ECO:0000256" key="4">
    <source>
        <dbReference type="ARBA" id="ARBA00022801"/>
    </source>
</evidence>
<evidence type="ECO:0000256" key="3">
    <source>
        <dbReference type="ARBA" id="ARBA00022759"/>
    </source>
</evidence>
<keyword evidence="5 6" id="KW-0694">RNA-binding</keyword>
<dbReference type="InterPro" id="IPR000100">
    <property type="entry name" value="RNase_P"/>
</dbReference>
<evidence type="ECO:0000256" key="7">
    <source>
        <dbReference type="NCBIfam" id="TIGR00188"/>
    </source>
</evidence>
<evidence type="ECO:0000313" key="10">
    <source>
        <dbReference type="Proteomes" id="UP000050465"/>
    </source>
</evidence>
<keyword evidence="4 6" id="KW-0378">Hydrolase</keyword>
<evidence type="ECO:0000313" key="9">
    <source>
        <dbReference type="EMBL" id="KPQ37342.1"/>
    </source>
</evidence>
<organism evidence="9 10">
    <name type="scientific">Phormidesmis priestleyi Ana</name>
    <dbReference type="NCBI Taxonomy" id="1666911"/>
    <lineage>
        <taxon>Bacteria</taxon>
        <taxon>Bacillati</taxon>
        <taxon>Cyanobacteriota</taxon>
        <taxon>Cyanophyceae</taxon>
        <taxon>Leptolyngbyales</taxon>
        <taxon>Leptolyngbyaceae</taxon>
        <taxon>Phormidesmis</taxon>
    </lineage>
</organism>
<dbReference type="EMBL" id="LJZR01000002">
    <property type="protein sequence ID" value="KPQ37342.1"/>
    <property type="molecule type" value="Genomic_DNA"/>
</dbReference>
<keyword evidence="3 6" id="KW-0255">Endonuclease</keyword>
<evidence type="ECO:0000256" key="8">
    <source>
        <dbReference type="SAM" id="MobiDB-lite"/>
    </source>
</evidence>
<reference evidence="9 10" key="1">
    <citation type="submission" date="2015-09" db="EMBL/GenBank/DDBJ databases">
        <title>Identification and resolution of microdiversity through metagenomic sequencing of parallel consortia.</title>
        <authorList>
            <person name="Nelson W.C."/>
            <person name="Romine M.F."/>
            <person name="Lindemann S.R."/>
        </authorList>
    </citation>
    <scope>NUCLEOTIDE SEQUENCE [LARGE SCALE GENOMIC DNA]</scope>
    <source>
        <strain evidence="9">Ana</strain>
    </source>
</reference>
<dbReference type="EC" id="3.1.26.5" evidence="6 7"/>
<gene>
    <name evidence="6 9" type="primary">rnpA</name>
    <name evidence="9" type="ORF">HLUCCA11_02580</name>
</gene>
<name>A0A0P7Z0Q6_9CYAN</name>
<comment type="similarity">
    <text evidence="6">Belongs to the RnpA family.</text>
</comment>
<dbReference type="PANTHER" id="PTHR33992">
    <property type="entry name" value="RIBONUCLEASE P PROTEIN COMPONENT"/>
    <property type="match status" value="1"/>
</dbReference>
<evidence type="ECO:0000256" key="5">
    <source>
        <dbReference type="ARBA" id="ARBA00022884"/>
    </source>
</evidence>
<sequence>MALPKQYRLRSRRDFAQVHRKGLRTATQHLAVRALKRPPPIDKIKIDKPDQDTKQDTGADGGSFALSSCFGVSISRKVSKRAVVRNRIKRQLLAIIQHNLAHIEPGWQVVIVVRPPAVECEFDDFLRELEYLLKKVKITEAFHGD</sequence>
<accession>A0A0P7Z0Q6</accession>
<comment type="function">
    <text evidence="6">RNaseP catalyzes the removal of the 5'-leader sequence from pre-tRNA to produce the mature 5'-terminus. It can also cleave other RNA substrates such as 4.5S RNA. The protein component plays an auxiliary but essential role in vivo by binding to the 5'-leader sequence and broadening the substrate specificity of the ribozyme.</text>
</comment>
<keyword evidence="1 6" id="KW-0819">tRNA processing</keyword>
<dbReference type="InterPro" id="IPR020568">
    <property type="entry name" value="Ribosomal_Su5_D2-typ_SF"/>
</dbReference>
<dbReference type="SUPFAM" id="SSF54211">
    <property type="entry name" value="Ribosomal protein S5 domain 2-like"/>
    <property type="match status" value="1"/>
</dbReference>
<dbReference type="GO" id="GO:0030677">
    <property type="term" value="C:ribonuclease P complex"/>
    <property type="evidence" value="ECO:0007669"/>
    <property type="project" value="TreeGrafter"/>
</dbReference>
<dbReference type="Pfam" id="PF00825">
    <property type="entry name" value="Ribonuclease_P"/>
    <property type="match status" value="1"/>
</dbReference>
<evidence type="ECO:0000256" key="6">
    <source>
        <dbReference type="HAMAP-Rule" id="MF_00227"/>
    </source>
</evidence>
<dbReference type="STRING" id="1666911.HLUCCA11_02580"/>
<dbReference type="GO" id="GO:0000049">
    <property type="term" value="F:tRNA binding"/>
    <property type="evidence" value="ECO:0007669"/>
    <property type="project" value="UniProtKB-UniRule"/>
</dbReference>
<dbReference type="NCBIfam" id="TIGR00188">
    <property type="entry name" value="rnpA"/>
    <property type="match status" value="1"/>
</dbReference>
<protein>
    <recommendedName>
        <fullName evidence="6 7">Ribonuclease P protein component</fullName>
        <shortName evidence="6">RNase P protein</shortName>
        <shortName evidence="6">RNaseP protein</shortName>
        <ecNumber evidence="6 7">3.1.26.5</ecNumber>
    </recommendedName>
    <alternativeName>
        <fullName evidence="6">Protein C5</fullName>
    </alternativeName>
</protein>
<keyword evidence="2 6" id="KW-0540">Nuclease</keyword>
<comment type="catalytic activity">
    <reaction evidence="6">
        <text>Endonucleolytic cleavage of RNA, removing 5'-extranucleotides from tRNA precursor.</text>
        <dbReference type="EC" id="3.1.26.5"/>
    </reaction>
</comment>
<dbReference type="HAMAP" id="MF_00227">
    <property type="entry name" value="RNase_P"/>
    <property type="match status" value="1"/>
</dbReference>
<dbReference type="GO" id="GO:0042781">
    <property type="term" value="F:3'-tRNA processing endoribonuclease activity"/>
    <property type="evidence" value="ECO:0007669"/>
    <property type="project" value="TreeGrafter"/>
</dbReference>
<feature type="compositionally biased region" description="Basic and acidic residues" evidence="8">
    <location>
        <begin position="40"/>
        <end position="57"/>
    </location>
</feature>
<dbReference type="PANTHER" id="PTHR33992:SF1">
    <property type="entry name" value="RIBONUCLEASE P PROTEIN COMPONENT"/>
    <property type="match status" value="1"/>
</dbReference>
<dbReference type="InterPro" id="IPR014721">
    <property type="entry name" value="Ribsml_uS5_D2-typ_fold_subgr"/>
</dbReference>
<dbReference type="PATRIC" id="fig|1666911.3.peg.1756"/>
<proteinExistence type="inferred from homology"/>
<feature type="region of interest" description="Disordered" evidence="8">
    <location>
        <begin position="40"/>
        <end position="61"/>
    </location>
</feature>
<evidence type="ECO:0000256" key="2">
    <source>
        <dbReference type="ARBA" id="ARBA00022722"/>
    </source>
</evidence>
<evidence type="ECO:0000256" key="1">
    <source>
        <dbReference type="ARBA" id="ARBA00022694"/>
    </source>
</evidence>
<dbReference type="Gene3D" id="3.30.230.10">
    <property type="match status" value="1"/>
</dbReference>
<dbReference type="AlphaFoldDB" id="A0A0P7Z0Q6"/>
<dbReference type="GO" id="GO:0004526">
    <property type="term" value="F:ribonuclease P activity"/>
    <property type="evidence" value="ECO:0007669"/>
    <property type="project" value="UniProtKB-UniRule"/>
</dbReference>
<dbReference type="Proteomes" id="UP000050465">
    <property type="component" value="Unassembled WGS sequence"/>
</dbReference>
<comment type="subunit">
    <text evidence="6">Consists of a catalytic RNA component (M1 or rnpB) and a protein subunit.</text>
</comment>
<comment type="caution">
    <text evidence="9">The sequence shown here is derived from an EMBL/GenBank/DDBJ whole genome shotgun (WGS) entry which is preliminary data.</text>
</comment>